<sequence>MMGMIETDTTLIVGMFLAIGAGALSFLSPCVLPIFPAYMSYITGISVKELQGSKNSRMVKQLFAHSFFFLLAVSFVFISLGASASFLGQWAQQLLIGDSGLFIQRIAGIFIVVMGLFIAGWINIPSLMKERRFQYTKKPAGYAGTFFIGLGFAAGWTPCIGPIFGSILLLAASNPGQGMFYTLMYVIGFSFPFLILTFFIGKTRWIVRHSHIIMKIGAVLMIIMGFVLFFGLMPRISGFLLDLVQDTWLTRLG</sequence>
<keyword evidence="4 6" id="KW-1133">Transmembrane helix</keyword>
<evidence type="ECO:0000313" key="8">
    <source>
        <dbReference type="EMBL" id="MBP2243298.1"/>
    </source>
</evidence>
<dbReference type="InterPro" id="IPR003834">
    <property type="entry name" value="Cyt_c_assmbl_TM_dom"/>
</dbReference>
<feature type="domain" description="Cytochrome C biogenesis protein transmembrane" evidence="7">
    <location>
        <begin position="11"/>
        <end position="203"/>
    </location>
</feature>
<feature type="transmembrane region" description="Helical" evidence="6">
    <location>
        <begin position="145"/>
        <end position="172"/>
    </location>
</feature>
<evidence type="ECO:0000256" key="1">
    <source>
        <dbReference type="ARBA" id="ARBA00004141"/>
    </source>
</evidence>
<dbReference type="EMBL" id="JAGIKZ010000041">
    <property type="protein sequence ID" value="MBP2243298.1"/>
    <property type="molecule type" value="Genomic_DNA"/>
</dbReference>
<accession>A0ABS4RK78</accession>
<proteinExistence type="inferred from homology"/>
<dbReference type="Proteomes" id="UP001519293">
    <property type="component" value="Unassembled WGS sequence"/>
</dbReference>
<dbReference type="PANTHER" id="PTHR31272">
    <property type="entry name" value="CYTOCHROME C-TYPE BIOGENESIS PROTEIN HI_1454-RELATED"/>
    <property type="match status" value="1"/>
</dbReference>
<evidence type="ECO:0000259" key="7">
    <source>
        <dbReference type="Pfam" id="PF02683"/>
    </source>
</evidence>
<comment type="similarity">
    <text evidence="2">Belongs to the DsbD family.</text>
</comment>
<dbReference type="InterPro" id="IPR051790">
    <property type="entry name" value="Cytochrome_c-biogenesis_DsbD"/>
</dbReference>
<gene>
    <name evidence="8" type="ORF">J2Z40_003897</name>
</gene>
<dbReference type="PANTHER" id="PTHR31272:SF4">
    <property type="entry name" value="CYTOCHROME C-TYPE BIOGENESIS PROTEIN HI_1454-RELATED"/>
    <property type="match status" value="1"/>
</dbReference>
<keyword evidence="9" id="KW-1185">Reference proteome</keyword>
<name>A0ABS4RK78_9BACI</name>
<evidence type="ECO:0000256" key="3">
    <source>
        <dbReference type="ARBA" id="ARBA00022692"/>
    </source>
</evidence>
<feature type="transmembrane region" description="Helical" evidence="6">
    <location>
        <begin position="102"/>
        <end position="124"/>
    </location>
</feature>
<evidence type="ECO:0000313" key="9">
    <source>
        <dbReference type="Proteomes" id="UP001519293"/>
    </source>
</evidence>
<comment type="subcellular location">
    <subcellularLocation>
        <location evidence="1">Membrane</location>
        <topology evidence="1">Multi-pass membrane protein</topology>
    </subcellularLocation>
</comment>
<evidence type="ECO:0000256" key="4">
    <source>
        <dbReference type="ARBA" id="ARBA00022989"/>
    </source>
</evidence>
<evidence type="ECO:0000256" key="2">
    <source>
        <dbReference type="ARBA" id="ARBA00006143"/>
    </source>
</evidence>
<feature type="transmembrane region" description="Helical" evidence="6">
    <location>
        <begin position="212"/>
        <end position="233"/>
    </location>
</feature>
<keyword evidence="3 6" id="KW-0812">Transmembrane</keyword>
<feature type="transmembrane region" description="Helical" evidence="6">
    <location>
        <begin position="178"/>
        <end position="200"/>
    </location>
</feature>
<reference evidence="8 9" key="1">
    <citation type="submission" date="2021-03" db="EMBL/GenBank/DDBJ databases">
        <title>Genomic Encyclopedia of Type Strains, Phase IV (KMG-IV): sequencing the most valuable type-strain genomes for metagenomic binning, comparative biology and taxonomic classification.</title>
        <authorList>
            <person name="Goeker M."/>
        </authorList>
    </citation>
    <scope>NUCLEOTIDE SEQUENCE [LARGE SCALE GENOMIC DNA]</scope>
    <source>
        <strain evidence="8 9">DSM 26675</strain>
    </source>
</reference>
<protein>
    <submittedName>
        <fullName evidence="8">Cytochrome c-type biogenesis protein</fullName>
    </submittedName>
</protein>
<feature type="transmembrane region" description="Helical" evidence="6">
    <location>
        <begin position="12"/>
        <end position="41"/>
    </location>
</feature>
<dbReference type="Pfam" id="PF02683">
    <property type="entry name" value="DsbD_TM"/>
    <property type="match status" value="1"/>
</dbReference>
<organism evidence="8 9">
    <name type="scientific">Cytobacillus eiseniae</name>
    <dbReference type="NCBI Taxonomy" id="762947"/>
    <lineage>
        <taxon>Bacteria</taxon>
        <taxon>Bacillati</taxon>
        <taxon>Bacillota</taxon>
        <taxon>Bacilli</taxon>
        <taxon>Bacillales</taxon>
        <taxon>Bacillaceae</taxon>
        <taxon>Cytobacillus</taxon>
    </lineage>
</organism>
<feature type="transmembrane region" description="Helical" evidence="6">
    <location>
        <begin position="62"/>
        <end position="82"/>
    </location>
</feature>
<evidence type="ECO:0000256" key="6">
    <source>
        <dbReference type="SAM" id="Phobius"/>
    </source>
</evidence>
<keyword evidence="5 6" id="KW-0472">Membrane</keyword>
<evidence type="ECO:0000256" key="5">
    <source>
        <dbReference type="ARBA" id="ARBA00023136"/>
    </source>
</evidence>
<comment type="caution">
    <text evidence="8">The sequence shown here is derived from an EMBL/GenBank/DDBJ whole genome shotgun (WGS) entry which is preliminary data.</text>
</comment>